<dbReference type="SMART" id="SM00515">
    <property type="entry name" value="eIF5C"/>
    <property type="match status" value="1"/>
</dbReference>
<dbReference type="PANTHER" id="PTHR14208:SF2">
    <property type="entry name" value="PROTEIN KRASAVIETZ"/>
    <property type="match status" value="1"/>
</dbReference>
<dbReference type="InterPro" id="IPR051245">
    <property type="entry name" value="eIF5-mimic_regulator"/>
</dbReference>
<dbReference type="EMBL" id="GDID01000946">
    <property type="protein sequence ID" value="JAP95660.1"/>
    <property type="molecule type" value="Transcribed_RNA"/>
</dbReference>
<dbReference type="PROSITE" id="PS51363">
    <property type="entry name" value="W2"/>
    <property type="match status" value="1"/>
</dbReference>
<dbReference type="PANTHER" id="PTHR14208">
    <property type="entry name" value="BASIC LEUCINE ZIPPER AND W2 DOMAIN-CONTAINING PROTEIN"/>
    <property type="match status" value="1"/>
</dbReference>
<dbReference type="Pfam" id="PF02020">
    <property type="entry name" value="W2"/>
    <property type="match status" value="1"/>
</dbReference>
<keyword evidence="2" id="KW-0396">Initiation factor</keyword>
<dbReference type="SUPFAM" id="SSF48371">
    <property type="entry name" value="ARM repeat"/>
    <property type="match status" value="1"/>
</dbReference>
<proteinExistence type="predicted"/>
<gene>
    <name evidence="2" type="ORF">TPC1_11265</name>
</gene>
<feature type="non-terminal residue" evidence="2">
    <location>
        <position position="1"/>
    </location>
</feature>
<keyword evidence="2" id="KW-0648">Protein biosynthesis</keyword>
<dbReference type="GO" id="GO:0003743">
    <property type="term" value="F:translation initiation factor activity"/>
    <property type="evidence" value="ECO:0007669"/>
    <property type="project" value="UniProtKB-KW"/>
</dbReference>
<dbReference type="AlphaFoldDB" id="A0A146KFV8"/>
<dbReference type="Gene3D" id="1.25.40.180">
    <property type="match status" value="1"/>
</dbReference>
<dbReference type="InterPro" id="IPR003307">
    <property type="entry name" value="W2_domain"/>
</dbReference>
<evidence type="ECO:0000259" key="1">
    <source>
        <dbReference type="PROSITE" id="PS51363"/>
    </source>
</evidence>
<sequence length="382" mass="44826">IPRRAPRRRQRKRKVHTALSGKEFIEQVSDSFDEAAFEGDGEVDFADMFDDLKEINNLQKNLESYYQEFYERVVCGCYGLIVGEKAENAPINYSMFSCTDEQLVPFCQAFELFLQRFPIMRNMMDKILQRLLFKYSSLNNSFQKRICKIIALFVKTSYNKSKTDEFFLNAFKTDVNAVQIFVDVLSEMKNLQGAETAYQFVQQYSFGQVLKSDDFDYQQFSQKLPWFDQLIKKDAEELKLRQTYEALVKSFVKDDPEAVQAASQFWTGKKWISVYLEAALQSLDVNRNGAQQALQQFTKVIPEFKKLINTVELQGYFLELLMKYCFLDPSLNEMFKLCLMQLYQQEVIDGNVILAWFDRCQGDGKASFSKQIYKFVQWLKQE</sequence>
<dbReference type="InterPro" id="IPR016024">
    <property type="entry name" value="ARM-type_fold"/>
</dbReference>
<dbReference type="GO" id="GO:0005737">
    <property type="term" value="C:cytoplasm"/>
    <property type="evidence" value="ECO:0007669"/>
    <property type="project" value="TreeGrafter"/>
</dbReference>
<accession>A0A146KFV8</accession>
<reference evidence="2" key="1">
    <citation type="submission" date="2015-07" db="EMBL/GenBank/DDBJ databases">
        <title>Adaptation to a free-living lifestyle via gene acquisitions in the diplomonad Trepomonas sp. PC1.</title>
        <authorList>
            <person name="Xu F."/>
            <person name="Jerlstrom-Hultqvist J."/>
            <person name="Kolisko M."/>
            <person name="Simpson A.G.B."/>
            <person name="Roger A.J."/>
            <person name="Svard S.G."/>
            <person name="Andersson J.O."/>
        </authorList>
    </citation>
    <scope>NUCLEOTIDE SEQUENCE</scope>
    <source>
        <strain evidence="2">PC1</strain>
    </source>
</reference>
<organism evidence="2">
    <name type="scientific">Trepomonas sp. PC1</name>
    <dbReference type="NCBI Taxonomy" id="1076344"/>
    <lineage>
        <taxon>Eukaryota</taxon>
        <taxon>Metamonada</taxon>
        <taxon>Diplomonadida</taxon>
        <taxon>Hexamitidae</taxon>
        <taxon>Hexamitinae</taxon>
        <taxon>Trepomonas</taxon>
    </lineage>
</organism>
<evidence type="ECO:0000313" key="2">
    <source>
        <dbReference type="EMBL" id="JAP95660.1"/>
    </source>
</evidence>
<dbReference type="GO" id="GO:0016020">
    <property type="term" value="C:membrane"/>
    <property type="evidence" value="ECO:0007669"/>
    <property type="project" value="TreeGrafter"/>
</dbReference>
<feature type="domain" description="W2" evidence="1">
    <location>
        <begin position="210"/>
        <end position="382"/>
    </location>
</feature>
<name>A0A146KFV8_9EUKA</name>
<protein>
    <submittedName>
        <fullName evidence="2">Elongation initiation factor 5C</fullName>
    </submittedName>
</protein>